<keyword evidence="4" id="KW-1185">Reference proteome</keyword>
<feature type="region of interest" description="Disordered" evidence="1">
    <location>
        <begin position="1"/>
        <end position="25"/>
    </location>
</feature>
<gene>
    <name evidence="3" type="ORF">SAMN05421779_102723</name>
</gene>
<reference evidence="3 4" key="1">
    <citation type="submission" date="2017-01" db="EMBL/GenBank/DDBJ databases">
        <authorList>
            <person name="Mah S.A."/>
            <person name="Swanson W.J."/>
            <person name="Moy G.W."/>
            <person name="Vacquier V.D."/>
        </authorList>
    </citation>
    <scope>NUCLEOTIDE SEQUENCE [LARGE SCALE GENOMIC DNA]</scope>
    <source>
        <strain evidence="3 4">DSM 11589</strain>
    </source>
</reference>
<dbReference type="InterPro" id="IPR039422">
    <property type="entry name" value="MarR/SlyA-like"/>
</dbReference>
<dbReference type="GO" id="GO:0003677">
    <property type="term" value="F:DNA binding"/>
    <property type="evidence" value="ECO:0007669"/>
    <property type="project" value="UniProtKB-KW"/>
</dbReference>
<dbReference type="InterPro" id="IPR036388">
    <property type="entry name" value="WH-like_DNA-bd_sf"/>
</dbReference>
<dbReference type="STRING" id="80876.SAMN05421779_102723"/>
<feature type="compositionally biased region" description="Pro residues" evidence="1">
    <location>
        <begin position="1"/>
        <end position="11"/>
    </location>
</feature>
<organism evidence="3 4">
    <name type="scientific">Insolitispirillum peregrinum</name>
    <dbReference type="NCBI Taxonomy" id="80876"/>
    <lineage>
        <taxon>Bacteria</taxon>
        <taxon>Pseudomonadati</taxon>
        <taxon>Pseudomonadota</taxon>
        <taxon>Alphaproteobacteria</taxon>
        <taxon>Rhodospirillales</taxon>
        <taxon>Novispirillaceae</taxon>
        <taxon>Insolitispirillum</taxon>
    </lineage>
</organism>
<dbReference type="Gene3D" id="1.10.10.10">
    <property type="entry name" value="Winged helix-like DNA-binding domain superfamily/Winged helix DNA-binding domain"/>
    <property type="match status" value="1"/>
</dbReference>
<dbReference type="Pfam" id="PF12802">
    <property type="entry name" value="MarR_2"/>
    <property type="match status" value="1"/>
</dbReference>
<sequence>MSKPLSPPPNRRPAIPAPGEGKRGEQGHIGYLLQQAAAAHRLRMERALSDLRVTPPQFAILTMIAAYPGISNADLAKLTSLTPQTITVIVGNLEKAGSIERQPSASHGRILENTITTGGQSLLADCRQRVAVIEAELLADLPANDEQVLRRWLVRTTL</sequence>
<dbReference type="SMART" id="SM00347">
    <property type="entry name" value="HTH_MARR"/>
    <property type="match status" value="1"/>
</dbReference>
<evidence type="ECO:0000259" key="2">
    <source>
        <dbReference type="PROSITE" id="PS50995"/>
    </source>
</evidence>
<dbReference type="PROSITE" id="PS50995">
    <property type="entry name" value="HTH_MARR_2"/>
    <property type="match status" value="1"/>
</dbReference>
<dbReference type="InterPro" id="IPR036390">
    <property type="entry name" value="WH_DNA-bd_sf"/>
</dbReference>
<dbReference type="RefSeq" id="WP_076399541.1">
    <property type="nucleotide sequence ID" value="NZ_FTOA01000002.1"/>
</dbReference>
<dbReference type="PANTHER" id="PTHR33164:SF43">
    <property type="entry name" value="HTH-TYPE TRANSCRIPTIONAL REPRESSOR YETL"/>
    <property type="match status" value="1"/>
</dbReference>
<protein>
    <submittedName>
        <fullName evidence="3">DNA-binding transcriptional regulator, MarR family</fullName>
    </submittedName>
</protein>
<dbReference type="GO" id="GO:0003700">
    <property type="term" value="F:DNA-binding transcription factor activity"/>
    <property type="evidence" value="ECO:0007669"/>
    <property type="project" value="InterPro"/>
</dbReference>
<feature type="domain" description="HTH marR-type" evidence="2">
    <location>
        <begin position="26"/>
        <end position="158"/>
    </location>
</feature>
<dbReference type="GO" id="GO:0006950">
    <property type="term" value="P:response to stress"/>
    <property type="evidence" value="ECO:0007669"/>
    <property type="project" value="TreeGrafter"/>
</dbReference>
<evidence type="ECO:0000313" key="4">
    <source>
        <dbReference type="Proteomes" id="UP000185678"/>
    </source>
</evidence>
<proteinExistence type="predicted"/>
<dbReference type="Proteomes" id="UP000185678">
    <property type="component" value="Unassembled WGS sequence"/>
</dbReference>
<evidence type="ECO:0000256" key="1">
    <source>
        <dbReference type="SAM" id="MobiDB-lite"/>
    </source>
</evidence>
<dbReference type="AlphaFoldDB" id="A0A1N7KDP9"/>
<dbReference type="EMBL" id="FTOA01000002">
    <property type="protein sequence ID" value="SIS59725.1"/>
    <property type="molecule type" value="Genomic_DNA"/>
</dbReference>
<keyword evidence="3" id="KW-0238">DNA-binding</keyword>
<dbReference type="InterPro" id="IPR000835">
    <property type="entry name" value="HTH_MarR-typ"/>
</dbReference>
<evidence type="ECO:0000313" key="3">
    <source>
        <dbReference type="EMBL" id="SIS59725.1"/>
    </source>
</evidence>
<accession>A0A1N7KDP9</accession>
<dbReference type="OrthoDB" id="511972at2"/>
<dbReference type="SUPFAM" id="SSF46785">
    <property type="entry name" value="Winged helix' DNA-binding domain"/>
    <property type="match status" value="1"/>
</dbReference>
<name>A0A1N7KDP9_9PROT</name>
<dbReference type="PANTHER" id="PTHR33164">
    <property type="entry name" value="TRANSCRIPTIONAL REGULATOR, MARR FAMILY"/>
    <property type="match status" value="1"/>
</dbReference>